<evidence type="ECO:0000259" key="1">
    <source>
        <dbReference type="Pfam" id="PF01936"/>
    </source>
</evidence>
<dbReference type="GO" id="GO:0004540">
    <property type="term" value="F:RNA nuclease activity"/>
    <property type="evidence" value="ECO:0007669"/>
    <property type="project" value="InterPro"/>
</dbReference>
<dbReference type="Pfam" id="PF01936">
    <property type="entry name" value="NYN"/>
    <property type="match status" value="1"/>
</dbReference>
<feature type="non-terminal residue" evidence="2">
    <location>
        <position position="116"/>
    </location>
</feature>
<name>A0A382RR64_9ZZZZ</name>
<dbReference type="InterPro" id="IPR021139">
    <property type="entry name" value="NYN"/>
</dbReference>
<gene>
    <name evidence="2" type="ORF">METZ01_LOCUS352401</name>
</gene>
<feature type="domain" description="NYN" evidence="1">
    <location>
        <begin position="10"/>
        <end position="116"/>
    </location>
</feature>
<dbReference type="EMBL" id="UINC01123221">
    <property type="protein sequence ID" value="SVC99547.1"/>
    <property type="molecule type" value="Genomic_DNA"/>
</dbReference>
<dbReference type="Gene3D" id="3.40.50.1010">
    <property type="entry name" value="5'-nuclease"/>
    <property type="match status" value="1"/>
</dbReference>
<accession>A0A382RR64</accession>
<sequence length="116" mass="13078">MDTIRISQSVAILCDGNNIERSIHELSKSNHTMINFDELIPRLLNGRGLNRLIYFREGKSISSKFADRLHENYYGAVIPCHKSADIPLSIKATQISSKIDTIIIMSGDSDFVELVR</sequence>
<dbReference type="AlphaFoldDB" id="A0A382RR64"/>
<organism evidence="2">
    <name type="scientific">marine metagenome</name>
    <dbReference type="NCBI Taxonomy" id="408172"/>
    <lineage>
        <taxon>unclassified sequences</taxon>
        <taxon>metagenomes</taxon>
        <taxon>ecological metagenomes</taxon>
    </lineage>
</organism>
<evidence type="ECO:0000313" key="2">
    <source>
        <dbReference type="EMBL" id="SVC99547.1"/>
    </source>
</evidence>
<protein>
    <recommendedName>
        <fullName evidence="1">NYN domain-containing protein</fullName>
    </recommendedName>
</protein>
<reference evidence="2" key="1">
    <citation type="submission" date="2018-05" db="EMBL/GenBank/DDBJ databases">
        <authorList>
            <person name="Lanie J.A."/>
            <person name="Ng W.-L."/>
            <person name="Kazmierczak K.M."/>
            <person name="Andrzejewski T.M."/>
            <person name="Davidsen T.M."/>
            <person name="Wayne K.J."/>
            <person name="Tettelin H."/>
            <person name="Glass J.I."/>
            <person name="Rusch D."/>
            <person name="Podicherti R."/>
            <person name="Tsui H.-C.T."/>
            <person name="Winkler M.E."/>
        </authorList>
    </citation>
    <scope>NUCLEOTIDE SEQUENCE</scope>
</reference>
<proteinExistence type="predicted"/>